<accession>A0A3N4J0W9</accession>
<reference evidence="1 2" key="1">
    <citation type="journal article" date="2018" name="Nat. Ecol. Evol.">
        <title>Pezizomycetes genomes reveal the molecular basis of ectomycorrhizal truffle lifestyle.</title>
        <authorList>
            <person name="Murat C."/>
            <person name="Payen T."/>
            <person name="Noel B."/>
            <person name="Kuo A."/>
            <person name="Morin E."/>
            <person name="Chen J."/>
            <person name="Kohler A."/>
            <person name="Krizsan K."/>
            <person name="Balestrini R."/>
            <person name="Da Silva C."/>
            <person name="Montanini B."/>
            <person name="Hainaut M."/>
            <person name="Levati E."/>
            <person name="Barry K.W."/>
            <person name="Belfiori B."/>
            <person name="Cichocki N."/>
            <person name="Clum A."/>
            <person name="Dockter R.B."/>
            <person name="Fauchery L."/>
            <person name="Guy J."/>
            <person name="Iotti M."/>
            <person name="Le Tacon F."/>
            <person name="Lindquist E.A."/>
            <person name="Lipzen A."/>
            <person name="Malagnac F."/>
            <person name="Mello A."/>
            <person name="Molinier V."/>
            <person name="Miyauchi S."/>
            <person name="Poulain J."/>
            <person name="Riccioni C."/>
            <person name="Rubini A."/>
            <person name="Sitrit Y."/>
            <person name="Splivallo R."/>
            <person name="Traeger S."/>
            <person name="Wang M."/>
            <person name="Zifcakova L."/>
            <person name="Wipf D."/>
            <person name="Zambonelli A."/>
            <person name="Paolocci F."/>
            <person name="Nowrousian M."/>
            <person name="Ottonello S."/>
            <person name="Baldrian P."/>
            <person name="Spatafora J.W."/>
            <person name="Henrissat B."/>
            <person name="Nagy L.G."/>
            <person name="Aury J.M."/>
            <person name="Wincker P."/>
            <person name="Grigoriev I.V."/>
            <person name="Bonfante P."/>
            <person name="Martin F.M."/>
        </authorList>
    </citation>
    <scope>NUCLEOTIDE SEQUENCE [LARGE SCALE GENOMIC DNA]</scope>
    <source>
        <strain evidence="1 2">120613-1</strain>
    </source>
</reference>
<gene>
    <name evidence="1" type="ORF">L873DRAFT_1780076</name>
</gene>
<dbReference type="STRING" id="1336337.A0A3N4J0W9"/>
<keyword evidence="2" id="KW-1185">Reference proteome</keyword>
<dbReference type="OrthoDB" id="5419268at2759"/>
<dbReference type="AlphaFoldDB" id="A0A3N4J0W9"/>
<evidence type="ECO:0000313" key="2">
    <source>
        <dbReference type="Proteomes" id="UP000276215"/>
    </source>
</evidence>
<evidence type="ECO:0000313" key="1">
    <source>
        <dbReference type="EMBL" id="RPA92023.1"/>
    </source>
</evidence>
<sequence>MFELFWNMARRLIHSDISKNIEEFLETGFKRMYNKGKQCKNNTYTIQYEKEVYEFQQGQLAPPVGFFASNYSRVIHNEGAPHEYSLFWTTDRSLGEGEGCNFFISDYGIRIQGAKNTMVAWQMKMFHGTSLAKLASIDSDRGRGQVGLSIVSPSRLMNIWQRYMGEKLDKNNLEKELEVGEEEWE</sequence>
<protein>
    <submittedName>
        <fullName evidence="1">Uncharacterized protein</fullName>
    </submittedName>
</protein>
<organism evidence="1 2">
    <name type="scientific">Choiromyces venosus 120613-1</name>
    <dbReference type="NCBI Taxonomy" id="1336337"/>
    <lineage>
        <taxon>Eukaryota</taxon>
        <taxon>Fungi</taxon>
        <taxon>Dikarya</taxon>
        <taxon>Ascomycota</taxon>
        <taxon>Pezizomycotina</taxon>
        <taxon>Pezizomycetes</taxon>
        <taxon>Pezizales</taxon>
        <taxon>Tuberaceae</taxon>
        <taxon>Choiromyces</taxon>
    </lineage>
</organism>
<dbReference type="EMBL" id="ML120482">
    <property type="protein sequence ID" value="RPA92023.1"/>
    <property type="molecule type" value="Genomic_DNA"/>
</dbReference>
<dbReference type="Proteomes" id="UP000276215">
    <property type="component" value="Unassembled WGS sequence"/>
</dbReference>
<proteinExistence type="predicted"/>
<name>A0A3N4J0W9_9PEZI</name>